<evidence type="ECO:0000256" key="4">
    <source>
        <dbReference type="SAM" id="SignalP"/>
    </source>
</evidence>
<dbReference type="Pfam" id="PF13473">
    <property type="entry name" value="Cupredoxin_1"/>
    <property type="match status" value="1"/>
</dbReference>
<dbReference type="PANTHER" id="PTHR42838:SF2">
    <property type="entry name" value="NITROUS-OXIDE REDUCTASE"/>
    <property type="match status" value="1"/>
</dbReference>
<protein>
    <submittedName>
        <fullName evidence="6">Cytochrome c oxidase subunit 2</fullName>
    </submittedName>
</protein>
<feature type="signal peptide" evidence="4">
    <location>
        <begin position="1"/>
        <end position="26"/>
    </location>
</feature>
<accession>A0A1G7KK17</accession>
<organism evidence="6 7">
    <name type="scientific">Terriglobus roseus</name>
    <dbReference type="NCBI Taxonomy" id="392734"/>
    <lineage>
        <taxon>Bacteria</taxon>
        <taxon>Pseudomonadati</taxon>
        <taxon>Acidobacteriota</taxon>
        <taxon>Terriglobia</taxon>
        <taxon>Terriglobales</taxon>
        <taxon>Acidobacteriaceae</taxon>
        <taxon>Terriglobus</taxon>
    </lineage>
</organism>
<comment type="subcellular location">
    <subcellularLocation>
        <location evidence="1">Cell envelope</location>
    </subcellularLocation>
</comment>
<evidence type="ECO:0000259" key="5">
    <source>
        <dbReference type="PROSITE" id="PS50857"/>
    </source>
</evidence>
<evidence type="ECO:0000313" key="6">
    <source>
        <dbReference type="EMBL" id="SDF37384.1"/>
    </source>
</evidence>
<keyword evidence="4" id="KW-0732">Signal</keyword>
<dbReference type="GO" id="GO:0030313">
    <property type="term" value="C:cell envelope"/>
    <property type="evidence" value="ECO:0007669"/>
    <property type="project" value="UniProtKB-SubCell"/>
</dbReference>
<dbReference type="InterPro" id="IPR001505">
    <property type="entry name" value="Copper_CuA"/>
</dbReference>
<dbReference type="SUPFAM" id="SSF49503">
    <property type="entry name" value="Cupredoxins"/>
    <property type="match status" value="1"/>
</dbReference>
<dbReference type="InterPro" id="IPR051403">
    <property type="entry name" value="NosZ/Cyto_c_oxidase_sub2"/>
</dbReference>
<proteinExistence type="predicted"/>
<reference evidence="7" key="1">
    <citation type="submission" date="2016-10" db="EMBL/GenBank/DDBJ databases">
        <authorList>
            <person name="Varghese N."/>
            <person name="Submissions S."/>
        </authorList>
    </citation>
    <scope>NUCLEOTIDE SEQUENCE [LARGE SCALE GENOMIC DNA]</scope>
    <source>
        <strain evidence="7">GAS232</strain>
    </source>
</reference>
<evidence type="ECO:0000313" key="7">
    <source>
        <dbReference type="Proteomes" id="UP000182427"/>
    </source>
</evidence>
<dbReference type="OrthoDB" id="279535at2"/>
<dbReference type="PANTHER" id="PTHR42838">
    <property type="entry name" value="CYTOCHROME C OXIDASE SUBUNIT II"/>
    <property type="match status" value="1"/>
</dbReference>
<dbReference type="Gene3D" id="2.60.40.420">
    <property type="entry name" value="Cupredoxins - blue copper proteins"/>
    <property type="match status" value="1"/>
</dbReference>
<dbReference type="PROSITE" id="PS50857">
    <property type="entry name" value="COX2_CUA"/>
    <property type="match status" value="1"/>
</dbReference>
<dbReference type="PROSITE" id="PS00078">
    <property type="entry name" value="COX2"/>
    <property type="match status" value="1"/>
</dbReference>
<dbReference type="InterPro" id="IPR002429">
    <property type="entry name" value="CcO_II-like_C"/>
</dbReference>
<keyword evidence="7" id="KW-1185">Reference proteome</keyword>
<sequence>MLKQSLCAAISGIVLLVPSLHSLMQADQAPQTIQITAHRFAFAPNEVTLKVNQPAVLVFQSEDVTHGMHFDDLDINATIAKGTGATVKITPDKTGDFVGHCAVFCGVGHGEMAFTIHVVE</sequence>
<dbReference type="InterPro" id="IPR028096">
    <property type="entry name" value="EfeO_Cupredoxin"/>
</dbReference>
<gene>
    <name evidence="6" type="ORF">SAMN05444167_2210</name>
</gene>
<dbReference type="GO" id="GO:0016020">
    <property type="term" value="C:membrane"/>
    <property type="evidence" value="ECO:0007669"/>
    <property type="project" value="InterPro"/>
</dbReference>
<dbReference type="GO" id="GO:0004129">
    <property type="term" value="F:cytochrome-c oxidase activity"/>
    <property type="evidence" value="ECO:0007669"/>
    <property type="project" value="InterPro"/>
</dbReference>
<dbReference type="InterPro" id="IPR008972">
    <property type="entry name" value="Cupredoxin"/>
</dbReference>
<dbReference type="Proteomes" id="UP000182427">
    <property type="component" value="Chromosome I"/>
</dbReference>
<feature type="chain" id="PRO_5009241715" evidence="4">
    <location>
        <begin position="27"/>
        <end position="120"/>
    </location>
</feature>
<keyword evidence="3" id="KW-0186">Copper</keyword>
<name>A0A1G7KK17_9BACT</name>
<keyword evidence="2" id="KW-0479">Metal-binding</keyword>
<dbReference type="GO" id="GO:0005507">
    <property type="term" value="F:copper ion binding"/>
    <property type="evidence" value="ECO:0007669"/>
    <property type="project" value="InterPro"/>
</dbReference>
<evidence type="ECO:0000256" key="2">
    <source>
        <dbReference type="ARBA" id="ARBA00022723"/>
    </source>
</evidence>
<evidence type="ECO:0000256" key="3">
    <source>
        <dbReference type="ARBA" id="ARBA00023008"/>
    </source>
</evidence>
<evidence type="ECO:0000256" key="1">
    <source>
        <dbReference type="ARBA" id="ARBA00004196"/>
    </source>
</evidence>
<dbReference type="RefSeq" id="WP_083345182.1">
    <property type="nucleotide sequence ID" value="NZ_LT629690.1"/>
</dbReference>
<dbReference type="AlphaFoldDB" id="A0A1G7KK17"/>
<feature type="domain" description="Cytochrome oxidase subunit II copper A binding" evidence="5">
    <location>
        <begin position="28"/>
        <end position="120"/>
    </location>
</feature>
<dbReference type="EMBL" id="LT629690">
    <property type="protein sequence ID" value="SDF37384.1"/>
    <property type="molecule type" value="Genomic_DNA"/>
</dbReference>